<dbReference type="InterPro" id="IPR008284">
    <property type="entry name" value="MoCF_biosynth_CS"/>
</dbReference>
<dbReference type="Gene3D" id="3.40.980.10">
    <property type="entry name" value="MoaB/Mog-like domain"/>
    <property type="match status" value="1"/>
</dbReference>
<comment type="caution">
    <text evidence="4">The sequence shown here is derived from an EMBL/GenBank/DDBJ whole genome shotgun (WGS) entry which is preliminary data.</text>
</comment>
<evidence type="ECO:0000256" key="2">
    <source>
        <dbReference type="ARBA" id="ARBA00023150"/>
    </source>
</evidence>
<proteinExistence type="predicted"/>
<keyword evidence="5" id="KW-1185">Reference proteome</keyword>
<feature type="domain" description="MoaB/Mog" evidence="3">
    <location>
        <begin position="13"/>
        <end position="161"/>
    </location>
</feature>
<reference evidence="4" key="1">
    <citation type="submission" date="2021-03" db="EMBL/GenBank/DDBJ databases">
        <authorList>
            <person name="Sun Q."/>
        </authorList>
    </citation>
    <scope>NUCLEOTIDE SEQUENCE</scope>
    <source>
        <strain evidence="4">CCM 8862</strain>
    </source>
</reference>
<dbReference type="PANTHER" id="PTHR43764">
    <property type="entry name" value="MOLYBDENUM COFACTOR BIOSYNTHESIS"/>
    <property type="match status" value="1"/>
</dbReference>
<comment type="pathway">
    <text evidence="1">Cofactor biosynthesis; molybdopterin biosynthesis.</text>
</comment>
<sequence length="175" mass="17483">MAAHSSPSEVGAHVVCISDRSARGERTDTSGAAAKRILAAAGFRLDPVTIVPDDPERIRGAVTRAIDGGCTVVVTTGGTGIGPRDVTFPALCGIIDYELPGIGEKLRRMGEDAGAPGAVLSRGFGAVITVNGRRALLVCAPGSTGAATDAATLAAAIAPHAVDQLTGGDHHPPGT</sequence>
<evidence type="ECO:0000313" key="4">
    <source>
        <dbReference type="EMBL" id="MBN9643823.1"/>
    </source>
</evidence>
<evidence type="ECO:0000256" key="1">
    <source>
        <dbReference type="ARBA" id="ARBA00005046"/>
    </source>
</evidence>
<dbReference type="InterPro" id="IPR036425">
    <property type="entry name" value="MoaB/Mog-like_dom_sf"/>
</dbReference>
<dbReference type="EMBL" id="JAFLEQ010000008">
    <property type="protein sequence ID" value="MBN9643823.1"/>
    <property type="molecule type" value="Genomic_DNA"/>
</dbReference>
<dbReference type="SUPFAM" id="SSF53218">
    <property type="entry name" value="Molybdenum cofactor biosynthesis proteins"/>
    <property type="match status" value="1"/>
</dbReference>
<organism evidence="4 5">
    <name type="scientific">Corynebacterium mendelii</name>
    <dbReference type="NCBI Taxonomy" id="2765362"/>
    <lineage>
        <taxon>Bacteria</taxon>
        <taxon>Bacillati</taxon>
        <taxon>Actinomycetota</taxon>
        <taxon>Actinomycetes</taxon>
        <taxon>Mycobacteriales</taxon>
        <taxon>Corynebacteriaceae</taxon>
        <taxon>Corynebacterium</taxon>
    </lineage>
</organism>
<dbReference type="GO" id="GO:0006777">
    <property type="term" value="P:Mo-molybdopterin cofactor biosynthetic process"/>
    <property type="evidence" value="ECO:0007669"/>
    <property type="project" value="UniProtKB-KW"/>
</dbReference>
<dbReference type="InterPro" id="IPR001453">
    <property type="entry name" value="MoaB/Mog_dom"/>
</dbReference>
<accession>A0A939IX91</accession>
<evidence type="ECO:0000259" key="3">
    <source>
        <dbReference type="SMART" id="SM00852"/>
    </source>
</evidence>
<gene>
    <name evidence="4" type="ORF">JZY06_04190</name>
</gene>
<dbReference type="RefSeq" id="WP_207118547.1">
    <property type="nucleotide sequence ID" value="NZ_JAFLEQ010000008.1"/>
</dbReference>
<dbReference type="AlphaFoldDB" id="A0A939IX91"/>
<dbReference type="PANTHER" id="PTHR43764:SF1">
    <property type="entry name" value="MOLYBDOPTERIN MOLYBDOTRANSFERASE"/>
    <property type="match status" value="1"/>
</dbReference>
<evidence type="ECO:0000313" key="5">
    <source>
        <dbReference type="Proteomes" id="UP000664332"/>
    </source>
</evidence>
<dbReference type="InterPro" id="IPR051920">
    <property type="entry name" value="MPT_Adenylyltrnsfr/MoaC-Rel"/>
</dbReference>
<keyword evidence="2" id="KW-0501">Molybdenum cofactor biosynthesis</keyword>
<name>A0A939IX91_9CORY</name>
<dbReference type="SMART" id="SM00852">
    <property type="entry name" value="MoCF_biosynth"/>
    <property type="match status" value="1"/>
</dbReference>
<dbReference type="Pfam" id="PF00994">
    <property type="entry name" value="MoCF_biosynth"/>
    <property type="match status" value="1"/>
</dbReference>
<dbReference type="PROSITE" id="PS01078">
    <property type="entry name" value="MOCF_BIOSYNTHESIS_1"/>
    <property type="match status" value="1"/>
</dbReference>
<protein>
    <submittedName>
        <fullName evidence="4">MogA/MoaB family molybdenum cofactor biosynthesis protein</fullName>
    </submittedName>
</protein>
<dbReference type="Proteomes" id="UP000664332">
    <property type="component" value="Unassembled WGS sequence"/>
</dbReference>
<dbReference type="NCBIfam" id="TIGR00177">
    <property type="entry name" value="molyb_syn"/>
    <property type="match status" value="1"/>
</dbReference>